<keyword evidence="8" id="KW-1185">Reference proteome</keyword>
<dbReference type="EMBL" id="RCMK01000863">
    <property type="protein sequence ID" value="KAG2909593.1"/>
    <property type="molecule type" value="Genomic_DNA"/>
</dbReference>
<protein>
    <recommendedName>
        <fullName evidence="1">GAG-pre-integrase domain-containing protein</fullName>
    </recommendedName>
</protein>
<dbReference type="STRING" id="29920.A0A329RKF2"/>
<dbReference type="EMBL" id="MJFZ01000777">
    <property type="protein sequence ID" value="RAW25223.1"/>
    <property type="molecule type" value="Genomic_DNA"/>
</dbReference>
<evidence type="ECO:0000313" key="3">
    <source>
        <dbReference type="EMBL" id="KAG2895543.1"/>
    </source>
</evidence>
<feature type="domain" description="GAG-pre-integrase" evidence="1">
    <location>
        <begin position="60"/>
        <end position="125"/>
    </location>
</feature>
<evidence type="ECO:0000313" key="7">
    <source>
        <dbReference type="EMBL" id="RAW25223.1"/>
    </source>
</evidence>
<gene>
    <name evidence="7" type="ORF">PC110_g18352</name>
    <name evidence="2" type="ORF">PC113_g18361</name>
    <name evidence="3" type="ORF">PC115_g17787</name>
    <name evidence="4" type="ORF">PC117_g19613</name>
    <name evidence="5" type="ORF">PC118_g18086</name>
    <name evidence="6" type="ORF">PC129_g17198</name>
</gene>
<evidence type="ECO:0000313" key="5">
    <source>
        <dbReference type="EMBL" id="KAG2968313.1"/>
    </source>
</evidence>
<proteinExistence type="predicted"/>
<evidence type="ECO:0000313" key="8">
    <source>
        <dbReference type="Proteomes" id="UP000251314"/>
    </source>
</evidence>
<evidence type="ECO:0000313" key="2">
    <source>
        <dbReference type="EMBL" id="KAG2844607.1"/>
    </source>
</evidence>
<dbReference type="Proteomes" id="UP000735874">
    <property type="component" value="Unassembled WGS sequence"/>
</dbReference>
<dbReference type="Pfam" id="PF13976">
    <property type="entry name" value="gag_pre-integrs"/>
    <property type="match status" value="1"/>
</dbReference>
<evidence type="ECO:0000259" key="1">
    <source>
        <dbReference type="Pfam" id="PF13976"/>
    </source>
</evidence>
<dbReference type="AlphaFoldDB" id="A0A329RKF2"/>
<reference evidence="7 8" key="1">
    <citation type="submission" date="2018-01" db="EMBL/GenBank/DDBJ databases">
        <title>Draft genome of the strawberry crown rot pathogen Phytophthora cactorum.</title>
        <authorList>
            <person name="Armitage A.D."/>
            <person name="Lysoe E."/>
            <person name="Nellist C.F."/>
            <person name="Harrison R.J."/>
            <person name="Brurberg M.B."/>
        </authorList>
    </citation>
    <scope>NUCLEOTIDE SEQUENCE [LARGE SCALE GENOMIC DNA]</scope>
    <source>
        <strain evidence="7 8">10300</strain>
    </source>
</reference>
<dbReference type="VEuPathDB" id="FungiDB:PC110_g18352"/>
<dbReference type="InterPro" id="IPR025724">
    <property type="entry name" value="GAG-pre-integrase_dom"/>
</dbReference>
<dbReference type="OrthoDB" id="111524at2759"/>
<sequence>MIVDQLKGTVLDNVVYAPGFKQTLISVKQLIDTGMKVEFTNKECLIYDKPILRGLVHRGVYSLPIAPAMASSALRPNYIEDWHQRLGHLNHKSIVELAKSGAVKGLKITGSTSKPKTCEACALSKFSRVPAPQQASRSIHARNEVCHVDLAGPFA</sequence>
<evidence type="ECO:0000313" key="6">
    <source>
        <dbReference type="EMBL" id="KAG3211831.1"/>
    </source>
</evidence>
<dbReference type="Proteomes" id="UP000760860">
    <property type="component" value="Unassembled WGS sequence"/>
</dbReference>
<accession>A0A329RKF2</accession>
<reference evidence="2" key="2">
    <citation type="submission" date="2018-10" db="EMBL/GenBank/DDBJ databases">
        <title>Effector identification in a new, highly contiguous assembly of the strawberry crown rot pathogen Phytophthora cactorum.</title>
        <authorList>
            <person name="Armitage A.D."/>
            <person name="Nellist C.F."/>
            <person name="Bates H."/>
            <person name="Vickerstaff R.J."/>
            <person name="Harrison R.J."/>
        </authorList>
    </citation>
    <scope>NUCLEOTIDE SEQUENCE</scope>
    <source>
        <strain evidence="2">15-7</strain>
        <strain evidence="3">4032</strain>
        <strain evidence="4">4040</strain>
        <strain evidence="5">P415</strain>
        <strain evidence="6">P421</strain>
    </source>
</reference>
<comment type="caution">
    <text evidence="7">The sequence shown here is derived from an EMBL/GenBank/DDBJ whole genome shotgun (WGS) entry which is preliminary data.</text>
</comment>
<name>A0A329RKF2_9STRA</name>
<dbReference type="Proteomes" id="UP000697107">
    <property type="component" value="Unassembled WGS sequence"/>
</dbReference>
<dbReference type="EMBL" id="RCMG01000856">
    <property type="protein sequence ID" value="KAG2844607.1"/>
    <property type="molecule type" value="Genomic_DNA"/>
</dbReference>
<dbReference type="EMBL" id="RCMV01000907">
    <property type="protein sequence ID" value="KAG3211831.1"/>
    <property type="molecule type" value="Genomic_DNA"/>
</dbReference>
<evidence type="ECO:0000313" key="4">
    <source>
        <dbReference type="EMBL" id="KAG2909593.1"/>
    </source>
</evidence>
<dbReference type="Proteomes" id="UP000736787">
    <property type="component" value="Unassembled WGS sequence"/>
</dbReference>
<dbReference type="EMBL" id="RCML01000870">
    <property type="protein sequence ID" value="KAG2968313.1"/>
    <property type="molecule type" value="Genomic_DNA"/>
</dbReference>
<dbReference type="EMBL" id="RCMI01000870">
    <property type="protein sequence ID" value="KAG2895543.1"/>
    <property type="molecule type" value="Genomic_DNA"/>
</dbReference>
<dbReference type="Proteomes" id="UP000774804">
    <property type="component" value="Unassembled WGS sequence"/>
</dbReference>
<dbReference type="Proteomes" id="UP000251314">
    <property type="component" value="Unassembled WGS sequence"/>
</dbReference>
<organism evidence="7 8">
    <name type="scientific">Phytophthora cactorum</name>
    <dbReference type="NCBI Taxonomy" id="29920"/>
    <lineage>
        <taxon>Eukaryota</taxon>
        <taxon>Sar</taxon>
        <taxon>Stramenopiles</taxon>
        <taxon>Oomycota</taxon>
        <taxon>Peronosporomycetes</taxon>
        <taxon>Peronosporales</taxon>
        <taxon>Peronosporaceae</taxon>
        <taxon>Phytophthora</taxon>
    </lineage>
</organism>